<reference evidence="1 2" key="1">
    <citation type="submission" date="2020-08" db="EMBL/GenBank/DDBJ databases">
        <title>Genomic Encyclopedia of Type Strains, Phase IV (KMG-IV): sequencing the most valuable type-strain genomes for metagenomic binning, comparative biology and taxonomic classification.</title>
        <authorList>
            <person name="Goeker M."/>
        </authorList>
    </citation>
    <scope>NUCLEOTIDE SEQUENCE [LARGE SCALE GENOMIC DNA]</scope>
    <source>
        <strain evidence="1 2">DSM 45615</strain>
    </source>
</reference>
<comment type="caution">
    <text evidence="1">The sequence shown here is derived from an EMBL/GenBank/DDBJ whole genome shotgun (WGS) entry which is preliminary data.</text>
</comment>
<accession>A0A840PB13</accession>
<gene>
    <name evidence="1" type="ORF">HNP84_008338</name>
</gene>
<evidence type="ECO:0000313" key="1">
    <source>
        <dbReference type="EMBL" id="MBB5138584.1"/>
    </source>
</evidence>
<dbReference type="RefSeq" id="WP_185055454.1">
    <property type="nucleotide sequence ID" value="NZ_BAABIX010000025.1"/>
</dbReference>
<keyword evidence="2" id="KW-1185">Reference proteome</keyword>
<proteinExistence type="predicted"/>
<dbReference type="InterPro" id="IPR046036">
    <property type="entry name" value="DUF5994"/>
</dbReference>
<dbReference type="AlphaFoldDB" id="A0A840PB13"/>
<protein>
    <submittedName>
        <fullName evidence="1">Uncharacterized protein</fullName>
    </submittedName>
</protein>
<evidence type="ECO:0000313" key="2">
    <source>
        <dbReference type="Proteomes" id="UP000578449"/>
    </source>
</evidence>
<dbReference type="Proteomes" id="UP000578449">
    <property type="component" value="Unassembled WGS sequence"/>
</dbReference>
<sequence>MTPTFLTYPDPLSAVAVRVPEVDSTVRLSLDAVRGRRAGVDGAWWPYSRDAAAELPGLIAAVDQRLGRTTLRVEVRMESWENVPRQIPARGRRIRVGRFHGSDPRLITLILSDGEPIVLLVIPPDTIGGGAGTALGLTARDAAHLCATLRGA</sequence>
<dbReference type="EMBL" id="JACHGN010000024">
    <property type="protein sequence ID" value="MBB5138584.1"/>
    <property type="molecule type" value="Genomic_DNA"/>
</dbReference>
<dbReference type="Pfam" id="PF19457">
    <property type="entry name" value="DUF5994"/>
    <property type="match status" value="1"/>
</dbReference>
<organism evidence="1 2">
    <name type="scientific">Thermocatellispora tengchongensis</name>
    <dbReference type="NCBI Taxonomy" id="1073253"/>
    <lineage>
        <taxon>Bacteria</taxon>
        <taxon>Bacillati</taxon>
        <taxon>Actinomycetota</taxon>
        <taxon>Actinomycetes</taxon>
        <taxon>Streptosporangiales</taxon>
        <taxon>Streptosporangiaceae</taxon>
        <taxon>Thermocatellispora</taxon>
    </lineage>
</organism>
<name>A0A840PB13_9ACTN</name>